<keyword evidence="1" id="KW-1133">Transmembrane helix</keyword>
<proteinExistence type="predicted"/>
<evidence type="ECO:0000259" key="2">
    <source>
        <dbReference type="PROSITE" id="PS50924"/>
    </source>
</evidence>
<feature type="transmembrane region" description="Helical" evidence="1">
    <location>
        <begin position="149"/>
        <end position="171"/>
    </location>
</feature>
<dbReference type="PANTHER" id="PTHR35152:SF1">
    <property type="entry name" value="DOMAIN SIGNALLING PROTEIN, PUTATIVE (AFU_ORTHOLOGUE AFUA_5G11310)-RELATED"/>
    <property type="match status" value="1"/>
</dbReference>
<dbReference type="EMBL" id="BPOP01000027">
    <property type="protein sequence ID" value="GJB92632.1"/>
    <property type="molecule type" value="Genomic_DNA"/>
</dbReference>
<keyword evidence="1" id="KW-0812">Transmembrane</keyword>
<name>A0ABD0B8V0_AERCA</name>
<dbReference type="PROSITE" id="PS50924">
    <property type="entry name" value="MHYT"/>
    <property type="match status" value="1"/>
</dbReference>
<dbReference type="GO" id="GO:0016020">
    <property type="term" value="C:membrane"/>
    <property type="evidence" value="ECO:0007669"/>
    <property type="project" value="UniProtKB-UniRule"/>
</dbReference>
<feature type="transmembrane region" description="Helical" evidence="1">
    <location>
        <begin position="86"/>
        <end position="105"/>
    </location>
</feature>
<feature type="domain" description="MHYT" evidence="2">
    <location>
        <begin position="14"/>
        <end position="207"/>
    </location>
</feature>
<feature type="transmembrane region" description="Helical" evidence="1">
    <location>
        <begin position="223"/>
        <end position="245"/>
    </location>
</feature>
<dbReference type="Pfam" id="PF03707">
    <property type="entry name" value="MHYT"/>
    <property type="match status" value="4"/>
</dbReference>
<feature type="transmembrane region" description="Helical" evidence="1">
    <location>
        <begin position="117"/>
        <end position="137"/>
    </location>
</feature>
<accession>A0ABD0B8V0</accession>
<feature type="transmembrane region" description="Helical" evidence="1">
    <location>
        <begin position="18"/>
        <end position="36"/>
    </location>
</feature>
<evidence type="ECO:0000313" key="4">
    <source>
        <dbReference type="Proteomes" id="UP000737420"/>
    </source>
</evidence>
<gene>
    <name evidence="3" type="ORF">KAM382_26930</name>
</gene>
<dbReference type="Proteomes" id="UP000737420">
    <property type="component" value="Unassembled WGS sequence"/>
</dbReference>
<dbReference type="RefSeq" id="WP_223931223.1">
    <property type="nucleotide sequence ID" value="NZ_AP024402.1"/>
</dbReference>
<evidence type="ECO:0000256" key="1">
    <source>
        <dbReference type="PROSITE-ProRule" id="PRU00244"/>
    </source>
</evidence>
<comment type="caution">
    <text evidence="3">The sequence shown here is derived from an EMBL/GenBank/DDBJ whole genome shotgun (WGS) entry which is preliminary data.</text>
</comment>
<dbReference type="PANTHER" id="PTHR35152">
    <property type="entry name" value="DOMAIN SIGNALLING PROTEIN, PUTATIVE (AFU_ORTHOLOGUE AFUA_5G11310)-RELATED"/>
    <property type="match status" value="1"/>
</dbReference>
<feature type="transmembrane region" description="Helical" evidence="1">
    <location>
        <begin position="183"/>
        <end position="203"/>
    </location>
</feature>
<feature type="transmembrane region" description="Helical" evidence="1">
    <location>
        <begin position="48"/>
        <end position="74"/>
    </location>
</feature>
<protein>
    <recommendedName>
        <fullName evidence="2">MHYT domain-containing protein</fullName>
    </recommendedName>
</protein>
<reference evidence="3 4" key="1">
    <citation type="submission" date="2021-07" db="EMBL/GenBank/DDBJ databases">
        <title>Draft genome sequence of carbapenem-resistant Aeromonas spp. in Japan.</title>
        <authorList>
            <person name="Maehana S."/>
            <person name="Suzuki M."/>
            <person name="Kitasato H."/>
        </authorList>
    </citation>
    <scope>NUCLEOTIDE SEQUENCE [LARGE SCALE GENOMIC DNA]</scope>
    <source>
        <strain evidence="3 4">KAM382</strain>
    </source>
</reference>
<organism evidence="3 4">
    <name type="scientific">Aeromonas caviae</name>
    <name type="common">Aeromonas punctata</name>
    <dbReference type="NCBI Taxonomy" id="648"/>
    <lineage>
        <taxon>Bacteria</taxon>
        <taxon>Pseudomonadati</taxon>
        <taxon>Pseudomonadota</taxon>
        <taxon>Gammaproteobacteria</taxon>
        <taxon>Aeromonadales</taxon>
        <taxon>Aeromonadaceae</taxon>
        <taxon>Aeromonas</taxon>
    </lineage>
</organism>
<dbReference type="AlphaFoldDB" id="A0ABD0B8V0"/>
<dbReference type="InterPro" id="IPR005330">
    <property type="entry name" value="MHYT_dom"/>
</dbReference>
<sequence>MNVTPTHPMLDSYYSQDLVFFSILVAVLASYTALTMTSRVSQSRGRAAVLWLAGGAFAMGLGIWSMHFIGMLAFNLPIALGYDLTLTGLSLVAAIGSSAFALWLVSRPQLPWHQILFGAVLMGAGIATMHYIGMAAMKITPGIHYLPGLFILSILIAVFASGAALWIAFRLRNSSPRAFFSKALASLVMGAAIIGMHYTGMAAAQFPAESLCGALYTGLNTQWLATVVIIVTLAVFAIAFVLSMLDATPPGYSPPCTRPTTSCSSWRSMTA</sequence>
<keyword evidence="1" id="KW-0472">Membrane</keyword>
<evidence type="ECO:0000313" key="3">
    <source>
        <dbReference type="EMBL" id="GJB92632.1"/>
    </source>
</evidence>